<accession>A0A9N8VSJ1</accession>
<proteinExistence type="predicted"/>
<dbReference type="AlphaFoldDB" id="A0A9N8VSJ1"/>
<dbReference type="PROSITE" id="PS50118">
    <property type="entry name" value="HMG_BOX_2"/>
    <property type="match status" value="1"/>
</dbReference>
<protein>
    <submittedName>
        <fullName evidence="3">6285_t:CDS:1</fullName>
    </submittedName>
</protein>
<dbReference type="Gene3D" id="1.10.30.10">
    <property type="entry name" value="High mobility group box domain"/>
    <property type="match status" value="1"/>
</dbReference>
<evidence type="ECO:0000313" key="3">
    <source>
        <dbReference type="EMBL" id="CAG8465095.1"/>
    </source>
</evidence>
<dbReference type="OrthoDB" id="6247875at2759"/>
<evidence type="ECO:0000256" key="1">
    <source>
        <dbReference type="PROSITE-ProRule" id="PRU00267"/>
    </source>
</evidence>
<evidence type="ECO:0000313" key="4">
    <source>
        <dbReference type="Proteomes" id="UP000789831"/>
    </source>
</evidence>
<dbReference type="InterPro" id="IPR009071">
    <property type="entry name" value="HMG_box_dom"/>
</dbReference>
<organism evidence="3 4">
    <name type="scientific">Ambispora gerdemannii</name>
    <dbReference type="NCBI Taxonomy" id="144530"/>
    <lineage>
        <taxon>Eukaryota</taxon>
        <taxon>Fungi</taxon>
        <taxon>Fungi incertae sedis</taxon>
        <taxon>Mucoromycota</taxon>
        <taxon>Glomeromycotina</taxon>
        <taxon>Glomeromycetes</taxon>
        <taxon>Archaeosporales</taxon>
        <taxon>Ambisporaceae</taxon>
        <taxon>Ambispora</taxon>
    </lineage>
</organism>
<dbReference type="Proteomes" id="UP000789831">
    <property type="component" value="Unassembled WGS sequence"/>
</dbReference>
<feature type="domain" description="HMG box" evidence="2">
    <location>
        <begin position="86"/>
        <end position="154"/>
    </location>
</feature>
<sequence length="336" mass="38504">MYTIQSSNKTVVKQTVLNVANSSLPDTQNESAVEYTSHSLNSFPTSPSLIPNESLMNAQVEIIRPPFPPSTTLEELVRIKPNGDVPSKPPNAFIIYRGAAVKELHTRGYNLQMTRISPLISNAWKTEPENVTSYYKDLAKGAKRLYKERWPKRRYRNIKCLINQSQTLTGTSYSPYSIPLQHQQQPLPQEISQNLPTPHPSPESTDFMKHDWFSEKWPAAASNLSSLSLSPVDSNVNAFFEATIGSQSYYTGIDNDSEFEDIFTGQTTESNNLMPSTDYFDTSSQTTMQFSQVRWYPQNKTQYHQKMRKWHKYLRKNPYRTIADAKKVNLFNFHVV</sequence>
<dbReference type="EMBL" id="CAJVPL010000205">
    <property type="protein sequence ID" value="CAG8465095.1"/>
    <property type="molecule type" value="Genomic_DNA"/>
</dbReference>
<gene>
    <name evidence="3" type="ORF">AGERDE_LOCUS2453</name>
</gene>
<dbReference type="GO" id="GO:0003677">
    <property type="term" value="F:DNA binding"/>
    <property type="evidence" value="ECO:0007669"/>
    <property type="project" value="UniProtKB-UniRule"/>
</dbReference>
<comment type="caution">
    <text evidence="3">The sequence shown here is derived from an EMBL/GenBank/DDBJ whole genome shotgun (WGS) entry which is preliminary data.</text>
</comment>
<keyword evidence="1" id="KW-0539">Nucleus</keyword>
<keyword evidence="1" id="KW-0238">DNA-binding</keyword>
<reference evidence="3" key="1">
    <citation type="submission" date="2021-06" db="EMBL/GenBank/DDBJ databases">
        <authorList>
            <person name="Kallberg Y."/>
            <person name="Tangrot J."/>
            <person name="Rosling A."/>
        </authorList>
    </citation>
    <scope>NUCLEOTIDE SEQUENCE</scope>
    <source>
        <strain evidence="3">MT106</strain>
    </source>
</reference>
<feature type="DNA-binding region" description="HMG box" evidence="1">
    <location>
        <begin position="86"/>
        <end position="154"/>
    </location>
</feature>
<name>A0A9N8VSJ1_9GLOM</name>
<dbReference type="GO" id="GO:0005634">
    <property type="term" value="C:nucleus"/>
    <property type="evidence" value="ECO:0007669"/>
    <property type="project" value="UniProtKB-UniRule"/>
</dbReference>
<dbReference type="InterPro" id="IPR036910">
    <property type="entry name" value="HMG_box_dom_sf"/>
</dbReference>
<dbReference type="Pfam" id="PF00505">
    <property type="entry name" value="HMG_box"/>
    <property type="match status" value="1"/>
</dbReference>
<dbReference type="SMART" id="SM00398">
    <property type="entry name" value="HMG"/>
    <property type="match status" value="1"/>
</dbReference>
<dbReference type="SUPFAM" id="SSF47095">
    <property type="entry name" value="HMG-box"/>
    <property type="match status" value="1"/>
</dbReference>
<keyword evidence="4" id="KW-1185">Reference proteome</keyword>
<evidence type="ECO:0000259" key="2">
    <source>
        <dbReference type="PROSITE" id="PS50118"/>
    </source>
</evidence>